<comment type="caution">
    <text evidence="2">The sequence shown here is derived from an EMBL/GenBank/DDBJ whole genome shotgun (WGS) entry which is preliminary data.</text>
</comment>
<dbReference type="Proteomes" id="UP000051160">
    <property type="component" value="Unassembled WGS sequence"/>
</dbReference>
<reference evidence="2 3" key="1">
    <citation type="journal article" date="2015" name="Genome Announc.">
        <title>Expanding the biotechnology potential of lactobacilli through comparative genomics of 213 strains and associated genera.</title>
        <authorList>
            <person name="Sun Z."/>
            <person name="Harris H.M."/>
            <person name="McCann A."/>
            <person name="Guo C."/>
            <person name="Argimon S."/>
            <person name="Zhang W."/>
            <person name="Yang X."/>
            <person name="Jeffery I.B."/>
            <person name="Cooney J.C."/>
            <person name="Kagawa T.F."/>
            <person name="Liu W."/>
            <person name="Song Y."/>
            <person name="Salvetti E."/>
            <person name="Wrobel A."/>
            <person name="Rasinkangas P."/>
            <person name="Parkhill J."/>
            <person name="Rea M.C."/>
            <person name="O'Sullivan O."/>
            <person name="Ritari J."/>
            <person name="Douillard F.P."/>
            <person name="Paul Ross R."/>
            <person name="Yang R."/>
            <person name="Briner A.E."/>
            <person name="Felis G.E."/>
            <person name="de Vos W.M."/>
            <person name="Barrangou R."/>
            <person name="Klaenhammer T.R."/>
            <person name="Caufield P.W."/>
            <person name="Cui Y."/>
            <person name="Zhang H."/>
            <person name="O'Toole P.W."/>
        </authorList>
    </citation>
    <scope>NUCLEOTIDE SEQUENCE [LARGE SCALE GENOMIC DNA]</scope>
    <source>
        <strain evidence="2 3">DSM 19909</strain>
    </source>
</reference>
<dbReference type="RefSeq" id="WP_054700596.1">
    <property type="nucleotide sequence ID" value="NZ_AZEE01000030.1"/>
</dbReference>
<proteinExistence type="predicted"/>
<evidence type="ECO:0000313" key="2">
    <source>
        <dbReference type="EMBL" id="KRK96945.1"/>
    </source>
</evidence>
<accession>A0A0R1LVH6</accession>
<organism evidence="2 3">
    <name type="scientific">Secundilactobacillus odoratitofui DSM 19909 = JCM 15043</name>
    <dbReference type="NCBI Taxonomy" id="1423776"/>
    <lineage>
        <taxon>Bacteria</taxon>
        <taxon>Bacillati</taxon>
        <taxon>Bacillota</taxon>
        <taxon>Bacilli</taxon>
        <taxon>Lactobacillales</taxon>
        <taxon>Lactobacillaceae</taxon>
        <taxon>Secundilactobacillus</taxon>
    </lineage>
</organism>
<keyword evidence="3" id="KW-1185">Reference proteome</keyword>
<feature type="transmembrane region" description="Helical" evidence="1">
    <location>
        <begin position="73"/>
        <end position="91"/>
    </location>
</feature>
<evidence type="ECO:0000313" key="3">
    <source>
        <dbReference type="Proteomes" id="UP000051160"/>
    </source>
</evidence>
<dbReference type="EMBL" id="AZEE01000030">
    <property type="protein sequence ID" value="KRK96945.1"/>
    <property type="molecule type" value="Genomic_DNA"/>
</dbReference>
<feature type="transmembrane region" description="Helical" evidence="1">
    <location>
        <begin position="21"/>
        <end position="37"/>
    </location>
</feature>
<gene>
    <name evidence="2" type="ORF">FD04_GL001801</name>
</gene>
<evidence type="ECO:0000256" key="1">
    <source>
        <dbReference type="SAM" id="Phobius"/>
    </source>
</evidence>
<dbReference type="OrthoDB" id="2320781at2"/>
<keyword evidence="1" id="KW-1133">Transmembrane helix</keyword>
<keyword evidence="1" id="KW-0472">Membrane</keyword>
<feature type="transmembrane region" description="Helical" evidence="1">
    <location>
        <begin position="43"/>
        <end position="61"/>
    </location>
</feature>
<keyword evidence="1" id="KW-0812">Transmembrane</keyword>
<sequence>MMNRINLQLVAMGRQMTKGQFLILLLNGATFLTLILGSSNFLFALMIFTSLMLLNGHFIVYASTVRASYLQRLDLWLIGLTLVAGYFKLMAGM</sequence>
<name>A0A0R1LVH6_9LACO</name>
<protein>
    <submittedName>
        <fullName evidence="2">Uncharacterized protein</fullName>
    </submittedName>
</protein>
<dbReference type="PATRIC" id="fig|1423776.4.peg.1824"/>
<dbReference type="AlphaFoldDB" id="A0A0R1LVH6"/>